<gene>
    <name evidence="1" type="ORF">H9804_07630</name>
</gene>
<proteinExistence type="predicted"/>
<organism evidence="1 2">
    <name type="scientific">Candidatus Mucispirillum faecigallinarum</name>
    <dbReference type="NCBI Taxonomy" id="2838699"/>
    <lineage>
        <taxon>Bacteria</taxon>
        <taxon>Pseudomonadati</taxon>
        <taxon>Deferribacterota</taxon>
        <taxon>Deferribacteres</taxon>
        <taxon>Deferribacterales</taxon>
        <taxon>Mucispirillaceae</taxon>
        <taxon>Mucispirillum</taxon>
    </lineage>
</organism>
<protein>
    <submittedName>
        <fullName evidence="1">Uncharacterized protein</fullName>
    </submittedName>
</protein>
<accession>A0A9D2GW24</accession>
<dbReference type="AlphaFoldDB" id="A0A9D2GW24"/>
<evidence type="ECO:0000313" key="2">
    <source>
        <dbReference type="Proteomes" id="UP000824176"/>
    </source>
</evidence>
<comment type="caution">
    <text evidence="1">The sequence shown here is derived from an EMBL/GenBank/DDBJ whole genome shotgun (WGS) entry which is preliminary data.</text>
</comment>
<dbReference type="EMBL" id="DXAQ01000118">
    <property type="protein sequence ID" value="HIZ89800.1"/>
    <property type="molecule type" value="Genomic_DNA"/>
</dbReference>
<reference evidence="1" key="1">
    <citation type="journal article" date="2021" name="PeerJ">
        <title>Extensive microbial diversity within the chicken gut microbiome revealed by metagenomics and culture.</title>
        <authorList>
            <person name="Gilroy R."/>
            <person name="Ravi A."/>
            <person name="Getino M."/>
            <person name="Pursley I."/>
            <person name="Horton D.L."/>
            <person name="Alikhan N.F."/>
            <person name="Baker D."/>
            <person name="Gharbi K."/>
            <person name="Hall N."/>
            <person name="Watson M."/>
            <person name="Adriaenssens E.M."/>
            <person name="Foster-Nyarko E."/>
            <person name="Jarju S."/>
            <person name="Secka A."/>
            <person name="Antonio M."/>
            <person name="Oren A."/>
            <person name="Chaudhuri R.R."/>
            <person name="La Ragione R."/>
            <person name="Hildebrand F."/>
            <person name="Pallen M.J."/>
        </authorList>
    </citation>
    <scope>NUCLEOTIDE SEQUENCE</scope>
    <source>
        <strain evidence="1">ChiW4-1371</strain>
    </source>
</reference>
<sequence length="368" mass="42340">MLRFVLLIFIMLVSFDTLLAAPAVSFIEFTPIAAISDGYSFGISELKVSKRTVYTISFKKGRNVFAVTPENILRGYYPDLTYTGLAINKDTIIIGGKQKNDTNVPWLFMFNIKNDKISIVDIMTKATINEYIYNFEYNLPSVDAPRSIEDIDNDKKPEIELDFYETGVTLYAEVDNNGMHIDYNSKEYNNVFNTLDIMEDKDDYQFMQYLIYGALAGRLTHEQAESMYISQIRENNLKLQQLLTNMKRIKELAVADNLSSQVIEYLSRDIEQSELFEMIKTHSFSSEFKKRIMLLDEQLKLLKIDEVVLNDFATYISGYINNQEFSDLLAIAAVSSYVDINAVLSNIFILDKVMHKNGYKIIYLQASI</sequence>
<dbReference type="Proteomes" id="UP000824176">
    <property type="component" value="Unassembled WGS sequence"/>
</dbReference>
<evidence type="ECO:0000313" key="1">
    <source>
        <dbReference type="EMBL" id="HIZ89800.1"/>
    </source>
</evidence>
<reference evidence="1" key="2">
    <citation type="submission" date="2021-04" db="EMBL/GenBank/DDBJ databases">
        <authorList>
            <person name="Gilroy R."/>
        </authorList>
    </citation>
    <scope>NUCLEOTIDE SEQUENCE</scope>
    <source>
        <strain evidence="1">ChiW4-1371</strain>
    </source>
</reference>
<name>A0A9D2GW24_9BACT</name>